<dbReference type="EMBL" id="JACHLE010000002">
    <property type="protein sequence ID" value="MBB4806845.1"/>
    <property type="molecule type" value="Genomic_DNA"/>
</dbReference>
<comment type="caution">
    <text evidence="1">The sequence shown here is derived from an EMBL/GenBank/DDBJ whole genome shotgun (WGS) entry which is preliminary data.</text>
</comment>
<dbReference type="Proteomes" id="UP000592180">
    <property type="component" value="Unassembled WGS sequence"/>
</dbReference>
<evidence type="ECO:0000313" key="1">
    <source>
        <dbReference type="EMBL" id="MBB4806845.1"/>
    </source>
</evidence>
<keyword evidence="2" id="KW-1185">Reference proteome</keyword>
<accession>A0A840KE35</accession>
<proteinExistence type="predicted"/>
<name>A0A840KE35_9FLAO</name>
<sequence>MTQLINTDGMISFKVQGEDISPASVWYHSQKINKTDSCYYEIEILNERDLIRSLESSFGIGINDKLFSEKMLKADESHFNIVTMIIRFLIKDKNYPREDIQWVFNTVEKVFIEGDKLKISGIASKYIPDDPDR</sequence>
<protein>
    <submittedName>
        <fullName evidence="1">Uncharacterized protein</fullName>
    </submittedName>
</protein>
<evidence type="ECO:0000313" key="2">
    <source>
        <dbReference type="Proteomes" id="UP000592180"/>
    </source>
</evidence>
<organism evidence="1 2">
    <name type="scientific">Chryseobacterium defluvii</name>
    <dbReference type="NCBI Taxonomy" id="160396"/>
    <lineage>
        <taxon>Bacteria</taxon>
        <taxon>Pseudomonadati</taxon>
        <taxon>Bacteroidota</taxon>
        <taxon>Flavobacteriia</taxon>
        <taxon>Flavobacteriales</taxon>
        <taxon>Weeksellaceae</taxon>
        <taxon>Chryseobacterium group</taxon>
        <taxon>Chryseobacterium</taxon>
    </lineage>
</organism>
<gene>
    <name evidence="1" type="ORF">HNP38_002141</name>
</gene>
<reference evidence="1 2" key="1">
    <citation type="submission" date="2020-08" db="EMBL/GenBank/DDBJ databases">
        <title>Functional genomics of gut bacteria from endangered species of beetles.</title>
        <authorList>
            <person name="Carlos-Shanley C."/>
        </authorList>
    </citation>
    <scope>NUCLEOTIDE SEQUENCE [LARGE SCALE GENOMIC DNA]</scope>
    <source>
        <strain evidence="1 2">S00151</strain>
    </source>
</reference>
<dbReference type="AlphaFoldDB" id="A0A840KE35"/>
<dbReference type="RefSeq" id="WP_184189025.1">
    <property type="nucleotide sequence ID" value="NZ_JACHLE010000002.1"/>
</dbReference>